<dbReference type="RefSeq" id="WP_067008311.1">
    <property type="nucleotide sequence ID" value="NZ_CP065728.1"/>
</dbReference>
<evidence type="ECO:0000313" key="2">
    <source>
        <dbReference type="EMBL" id="OBX84979.1"/>
    </source>
</evidence>
<dbReference type="Proteomes" id="UP000594834">
    <property type="component" value="Chromosome"/>
</dbReference>
<reference evidence="2 4" key="1">
    <citation type="submission" date="2016-05" db="EMBL/GenBank/DDBJ databases">
        <title>Draft genome sequence of Moraxella nonliquefaciens CCUG 348T.</title>
        <authorList>
            <person name="Salva-Serra F."/>
            <person name="Engstrom-Jakobsson H."/>
            <person name="Thorell K."/>
            <person name="Gonzales-Siles L."/>
            <person name="Karlsson R."/>
            <person name="Boulund F."/>
            <person name="Engstrand L."/>
            <person name="Kristiansson E."/>
            <person name="Moore E."/>
        </authorList>
    </citation>
    <scope>NUCLEOTIDE SEQUENCE [LARGE SCALE GENOMIC DNA]</scope>
    <source>
        <strain evidence="2 4">CCUG 348</strain>
    </source>
</reference>
<gene>
    <name evidence="2" type="ORF">A7456_02125</name>
    <name evidence="3" type="ORF">I6G26_04620</name>
</gene>
<evidence type="ECO:0000313" key="4">
    <source>
        <dbReference type="Proteomes" id="UP000092575"/>
    </source>
</evidence>
<dbReference type="Proteomes" id="UP000092575">
    <property type="component" value="Unassembled WGS sequence"/>
</dbReference>
<evidence type="ECO:0000313" key="3">
    <source>
        <dbReference type="EMBL" id="QPT45278.1"/>
    </source>
</evidence>
<organism evidence="2 4">
    <name type="scientific">Moraxella nonliquefaciens</name>
    <dbReference type="NCBI Taxonomy" id="478"/>
    <lineage>
        <taxon>Bacteria</taxon>
        <taxon>Pseudomonadati</taxon>
        <taxon>Pseudomonadota</taxon>
        <taxon>Gammaproteobacteria</taxon>
        <taxon>Moraxellales</taxon>
        <taxon>Moraxellaceae</taxon>
        <taxon>Moraxella</taxon>
    </lineage>
</organism>
<dbReference type="EMBL" id="LXTW01000012">
    <property type="protein sequence ID" value="OBX84979.1"/>
    <property type="molecule type" value="Genomic_DNA"/>
</dbReference>
<sequence length="120" mass="13997">MKILFWIIAIIAIYFIYAYFSGYQRQLNYQRAIADLMQQLAINPHQFFAPKFSSPPKTFLTPHDIYDLAMFKVIELSLERNIRSPINANIIPSDIMTLPNAKQDFEKLCAFAYSVVNDRN</sequence>
<dbReference type="AlphaFoldDB" id="A0A1B8QMB9"/>
<protein>
    <submittedName>
        <fullName evidence="2">Uncharacterized protein</fullName>
    </submittedName>
</protein>
<reference evidence="3 5" key="2">
    <citation type="submission" date="2020-12" db="EMBL/GenBank/DDBJ databases">
        <title>FDA dAtabase for Regulatory Grade micrObial Sequences (FDA-ARGOS): Supporting development and validation of Infectious Disease Dx tests.</title>
        <authorList>
            <person name="Sproer C."/>
            <person name="Gronow S."/>
            <person name="Severitt S."/>
            <person name="Schroder I."/>
            <person name="Tallon L."/>
            <person name="Sadzewicz L."/>
            <person name="Zhao X."/>
            <person name="Boylan J."/>
            <person name="Ott S."/>
            <person name="Bowen H."/>
            <person name="Vavikolanu K."/>
            <person name="Mehta A."/>
            <person name="Aluvathingal J."/>
            <person name="Nadendla S."/>
            <person name="Lowell S."/>
            <person name="Myers T."/>
            <person name="Yan Y."/>
            <person name="Sichtig H."/>
        </authorList>
    </citation>
    <scope>NUCLEOTIDE SEQUENCE [LARGE SCALE GENOMIC DNA]</scope>
    <source>
        <strain evidence="3 5">FDAARGOS_869</strain>
    </source>
</reference>
<dbReference type="STRING" id="478.A7456_02125"/>
<evidence type="ECO:0000256" key="1">
    <source>
        <dbReference type="SAM" id="Phobius"/>
    </source>
</evidence>
<keyword evidence="1" id="KW-0812">Transmembrane</keyword>
<keyword evidence="5" id="KW-1185">Reference proteome</keyword>
<feature type="transmembrane region" description="Helical" evidence="1">
    <location>
        <begin position="6"/>
        <end position="23"/>
    </location>
</feature>
<keyword evidence="1" id="KW-1133">Transmembrane helix</keyword>
<dbReference type="EMBL" id="CP065728">
    <property type="protein sequence ID" value="QPT45278.1"/>
    <property type="molecule type" value="Genomic_DNA"/>
</dbReference>
<name>A0A1B8QMB9_MORNO</name>
<keyword evidence="1" id="KW-0472">Membrane</keyword>
<accession>A0A1B8QMB9</accession>
<proteinExistence type="predicted"/>
<evidence type="ECO:0000313" key="5">
    <source>
        <dbReference type="Proteomes" id="UP000594834"/>
    </source>
</evidence>